<evidence type="ECO:0000313" key="2">
    <source>
        <dbReference type="Proteomes" id="UP000655037"/>
    </source>
</evidence>
<dbReference type="AlphaFoldDB" id="A0AAE2UR95"/>
<accession>A0AAE2UR95</accession>
<organism evidence="1 2">
    <name type="scientific">Agrobacterium vitis</name>
    <name type="common">Rhizobium vitis</name>
    <dbReference type="NCBI Taxonomy" id="373"/>
    <lineage>
        <taxon>Bacteria</taxon>
        <taxon>Pseudomonadati</taxon>
        <taxon>Pseudomonadota</taxon>
        <taxon>Alphaproteobacteria</taxon>
        <taxon>Hyphomicrobiales</taxon>
        <taxon>Rhizobiaceae</taxon>
        <taxon>Rhizobium/Agrobacterium group</taxon>
        <taxon>Agrobacterium</taxon>
    </lineage>
</organism>
<dbReference type="Proteomes" id="UP000655037">
    <property type="component" value="Unassembled WGS sequence"/>
</dbReference>
<reference evidence="1" key="1">
    <citation type="submission" date="2020-11" db="EMBL/GenBank/DDBJ databases">
        <title>Agrobacterium vitis strain K377 genome.</title>
        <authorList>
            <person name="Xi H."/>
        </authorList>
    </citation>
    <scope>NUCLEOTIDE SEQUENCE</scope>
    <source>
        <strain evidence="1">K377</strain>
    </source>
</reference>
<sequence>MDDFDISLYGCWPLPALSFACDRHGLTLNDGLEIKAADLTALSDHYAGLLNELTREMSAQFEQFRLLREGAAALMEGGDEAAAKLARADLKAATEAMSVIVRTLEKIDALQRQLVRDREAEEERAGETETLDVAQARLLALVETQAEAKAALLFERWKAESLAATGPPGATSEQPIQTTA</sequence>
<protein>
    <submittedName>
        <fullName evidence="1">Uncharacterized protein</fullName>
    </submittedName>
</protein>
<comment type="caution">
    <text evidence="1">The sequence shown here is derived from an EMBL/GenBank/DDBJ whole genome shotgun (WGS) entry which is preliminary data.</text>
</comment>
<dbReference type="RefSeq" id="WP_194416963.1">
    <property type="nucleotide sequence ID" value="NZ_JACXXJ020000005.1"/>
</dbReference>
<evidence type="ECO:0000313" key="1">
    <source>
        <dbReference type="EMBL" id="MBF2716732.1"/>
    </source>
</evidence>
<name>A0AAE2UR95_AGRVI</name>
<gene>
    <name evidence="1" type="ORF">IEI95_021200</name>
</gene>
<proteinExistence type="predicted"/>
<dbReference type="EMBL" id="JACXXJ020000005">
    <property type="protein sequence ID" value="MBF2716732.1"/>
    <property type="molecule type" value="Genomic_DNA"/>
</dbReference>